<evidence type="ECO:0000313" key="3">
    <source>
        <dbReference type="EMBL" id="ANZ44538.1"/>
    </source>
</evidence>
<dbReference type="GeneID" id="83057250"/>
<dbReference type="InterPro" id="IPR008991">
    <property type="entry name" value="Translation_prot_SH3-like_sf"/>
</dbReference>
<dbReference type="AlphaFoldDB" id="A0A1B2I3I0"/>
<keyword evidence="1" id="KW-0689">Ribosomal protein</keyword>
<dbReference type="OrthoDB" id="5244at2"/>
<evidence type="ECO:0000256" key="2">
    <source>
        <dbReference type="ARBA" id="ARBA00023274"/>
    </source>
</evidence>
<sequence length="114" mass="12496">MGVNSSTYKEGFRTGDVVIVRRGKYAGKPFAVMGACDGRILIANGAEYTAARPKKKNVIHLQQTHYNLEDVAGRVAGGKPLDNGWLMQKISKLLENSGTSCEQEDEAAEWPKKK</sequence>
<proteinExistence type="predicted"/>
<accession>A0A1B2I3I0</accession>
<dbReference type="GO" id="GO:1990904">
    <property type="term" value="C:ribonucleoprotein complex"/>
    <property type="evidence" value="ECO:0007669"/>
    <property type="project" value="UniProtKB-KW"/>
</dbReference>
<reference evidence="3" key="1">
    <citation type="submission" date="2016-08" db="EMBL/GenBank/DDBJ databases">
        <title>Complete genome of Cloacibacillus porcorum.</title>
        <authorList>
            <person name="Looft T."/>
            <person name="Bayles D.O."/>
            <person name="Alt D.P."/>
        </authorList>
    </citation>
    <scope>NUCLEOTIDE SEQUENCE [LARGE SCALE GENOMIC DNA]</scope>
    <source>
        <strain evidence="3">CL-84</strain>
    </source>
</reference>
<dbReference type="EMBL" id="CP016757">
    <property type="protein sequence ID" value="ANZ44538.1"/>
    <property type="molecule type" value="Genomic_DNA"/>
</dbReference>
<keyword evidence="4" id="KW-1185">Reference proteome</keyword>
<dbReference type="SUPFAM" id="SSF50104">
    <property type="entry name" value="Translation proteins SH3-like domain"/>
    <property type="match status" value="1"/>
</dbReference>
<name>A0A1B2I3I0_9BACT</name>
<dbReference type="KEGG" id="cpor:BED41_05195"/>
<dbReference type="Proteomes" id="UP000093044">
    <property type="component" value="Chromosome"/>
</dbReference>
<evidence type="ECO:0000313" key="4">
    <source>
        <dbReference type="Proteomes" id="UP000093044"/>
    </source>
</evidence>
<evidence type="ECO:0000256" key="1">
    <source>
        <dbReference type="ARBA" id="ARBA00022980"/>
    </source>
</evidence>
<protein>
    <submittedName>
        <fullName evidence="3">Uncharacterized protein</fullName>
    </submittedName>
</protein>
<dbReference type="GO" id="GO:0005840">
    <property type="term" value="C:ribosome"/>
    <property type="evidence" value="ECO:0007669"/>
    <property type="project" value="UniProtKB-KW"/>
</dbReference>
<dbReference type="InterPro" id="IPR041985">
    <property type="entry name" value="Ribosomal_eL14_KOW"/>
</dbReference>
<keyword evidence="2" id="KW-0687">Ribonucleoprotein</keyword>
<dbReference type="RefSeq" id="WP_066743769.1">
    <property type="nucleotide sequence ID" value="NZ_CALCLR010000091.1"/>
</dbReference>
<dbReference type="CDD" id="cd06088">
    <property type="entry name" value="KOW_RPL14"/>
    <property type="match status" value="1"/>
</dbReference>
<organism evidence="3 4">
    <name type="scientific">Cloacibacillus porcorum</name>
    <dbReference type="NCBI Taxonomy" id="1197717"/>
    <lineage>
        <taxon>Bacteria</taxon>
        <taxon>Thermotogati</taxon>
        <taxon>Synergistota</taxon>
        <taxon>Synergistia</taxon>
        <taxon>Synergistales</taxon>
        <taxon>Synergistaceae</taxon>
        <taxon>Cloacibacillus</taxon>
    </lineage>
</organism>
<gene>
    <name evidence="3" type="ORF">BED41_05195</name>
</gene>
<dbReference type="STRING" id="1197717.BED41_05195"/>